<dbReference type="EMBL" id="GGEC01031197">
    <property type="protein sequence ID" value="MBX11681.1"/>
    <property type="molecule type" value="Transcribed_RNA"/>
</dbReference>
<dbReference type="AlphaFoldDB" id="A0A2P2L135"/>
<accession>A0A2P2L135</accession>
<proteinExistence type="predicted"/>
<name>A0A2P2L135_RHIMU</name>
<evidence type="ECO:0000313" key="1">
    <source>
        <dbReference type="EMBL" id="MBX11681.1"/>
    </source>
</evidence>
<protein>
    <submittedName>
        <fullName evidence="1">Uncharacterized protein</fullName>
    </submittedName>
</protein>
<sequence>MPTLVYSIIHCCMLNCGYHKWKIFREIKSKRQYVNKTKQK</sequence>
<reference evidence="1" key="1">
    <citation type="submission" date="2018-02" db="EMBL/GenBank/DDBJ databases">
        <title>Rhizophora mucronata_Transcriptome.</title>
        <authorList>
            <person name="Meera S.P."/>
            <person name="Sreeshan A."/>
            <person name="Augustine A."/>
        </authorList>
    </citation>
    <scope>NUCLEOTIDE SEQUENCE</scope>
    <source>
        <tissue evidence="1">Leaf</tissue>
    </source>
</reference>
<organism evidence="1">
    <name type="scientific">Rhizophora mucronata</name>
    <name type="common">Asiatic mangrove</name>
    <dbReference type="NCBI Taxonomy" id="61149"/>
    <lineage>
        <taxon>Eukaryota</taxon>
        <taxon>Viridiplantae</taxon>
        <taxon>Streptophyta</taxon>
        <taxon>Embryophyta</taxon>
        <taxon>Tracheophyta</taxon>
        <taxon>Spermatophyta</taxon>
        <taxon>Magnoliopsida</taxon>
        <taxon>eudicotyledons</taxon>
        <taxon>Gunneridae</taxon>
        <taxon>Pentapetalae</taxon>
        <taxon>rosids</taxon>
        <taxon>fabids</taxon>
        <taxon>Malpighiales</taxon>
        <taxon>Rhizophoraceae</taxon>
        <taxon>Rhizophora</taxon>
    </lineage>
</organism>